<keyword evidence="4 5" id="KW-0539">Nucleus</keyword>
<name>A0A9Q1KQR3_9CARY</name>
<evidence type="ECO:0000256" key="1">
    <source>
        <dbReference type="ARBA" id="ARBA00004123"/>
    </source>
</evidence>
<accession>A0A9Q1KQR3</accession>
<dbReference type="GO" id="GO:0005736">
    <property type="term" value="C:RNA polymerase I complex"/>
    <property type="evidence" value="ECO:0007669"/>
    <property type="project" value="TreeGrafter"/>
</dbReference>
<keyword evidence="8" id="KW-1185">Reference proteome</keyword>
<dbReference type="InterPro" id="IPR036898">
    <property type="entry name" value="RNA_pol_Rpb7-like_N_sf"/>
</dbReference>
<dbReference type="InterPro" id="IPR012340">
    <property type="entry name" value="NA-bd_OB-fold"/>
</dbReference>
<feature type="compositionally biased region" description="Basic and acidic residues" evidence="6">
    <location>
        <begin position="226"/>
        <end position="238"/>
    </location>
</feature>
<dbReference type="Gene3D" id="2.40.50.1060">
    <property type="match status" value="1"/>
</dbReference>
<evidence type="ECO:0000313" key="8">
    <source>
        <dbReference type="Proteomes" id="UP001153076"/>
    </source>
</evidence>
<evidence type="ECO:0000256" key="4">
    <source>
        <dbReference type="ARBA" id="ARBA00023242"/>
    </source>
</evidence>
<dbReference type="EMBL" id="JAKOGI010000041">
    <property type="protein sequence ID" value="KAJ8447126.1"/>
    <property type="molecule type" value="Genomic_DNA"/>
</dbReference>
<evidence type="ECO:0000313" key="7">
    <source>
        <dbReference type="EMBL" id="KAJ8447126.1"/>
    </source>
</evidence>
<gene>
    <name evidence="7" type="ORF">Cgig2_022855</name>
</gene>
<proteinExistence type="predicted"/>
<dbReference type="PANTHER" id="PTHR12709">
    <property type="entry name" value="DNA-DIRECTED RNA POLYMERASE II, III"/>
    <property type="match status" value="1"/>
</dbReference>
<comment type="function">
    <text evidence="5">DNA-dependent RNA polymerase which catalyzes the transcription of DNA into RNA using the four ribonucleoside triphosphates as substrates.</text>
</comment>
<evidence type="ECO:0000256" key="3">
    <source>
        <dbReference type="ARBA" id="ARBA00023163"/>
    </source>
</evidence>
<organism evidence="7 8">
    <name type="scientific">Carnegiea gigantea</name>
    <dbReference type="NCBI Taxonomy" id="171969"/>
    <lineage>
        <taxon>Eukaryota</taxon>
        <taxon>Viridiplantae</taxon>
        <taxon>Streptophyta</taxon>
        <taxon>Embryophyta</taxon>
        <taxon>Tracheophyta</taxon>
        <taxon>Spermatophyta</taxon>
        <taxon>Magnoliopsida</taxon>
        <taxon>eudicotyledons</taxon>
        <taxon>Gunneridae</taxon>
        <taxon>Pentapetalae</taxon>
        <taxon>Caryophyllales</taxon>
        <taxon>Cactineae</taxon>
        <taxon>Cactaceae</taxon>
        <taxon>Cactoideae</taxon>
        <taxon>Echinocereeae</taxon>
        <taxon>Carnegiea</taxon>
    </lineage>
</organism>
<dbReference type="Gene3D" id="3.30.1490.120">
    <property type="entry name" value="RNA polymerase Rpb7-like, N-terminal domain"/>
    <property type="match status" value="1"/>
</dbReference>
<comment type="subcellular location">
    <subcellularLocation>
        <location evidence="1 5">Nucleus</location>
    </subcellularLocation>
</comment>
<evidence type="ECO:0000256" key="5">
    <source>
        <dbReference type="RuleBase" id="RU369086"/>
    </source>
</evidence>
<feature type="region of interest" description="Disordered" evidence="6">
    <location>
        <begin position="185"/>
        <end position="245"/>
    </location>
</feature>
<evidence type="ECO:0000256" key="2">
    <source>
        <dbReference type="ARBA" id="ARBA00022478"/>
    </source>
</evidence>
<keyword evidence="2 5" id="KW-0240">DNA-directed RNA polymerase</keyword>
<dbReference type="GO" id="GO:0006352">
    <property type="term" value="P:DNA-templated transcription initiation"/>
    <property type="evidence" value="ECO:0007669"/>
    <property type="project" value="UniProtKB-UniRule"/>
</dbReference>
<protein>
    <recommendedName>
        <fullName evidence="5">DNA-directed RNA polymerase subunit</fullName>
    </recommendedName>
</protein>
<dbReference type="GO" id="GO:0006362">
    <property type="term" value="P:transcription elongation by RNA polymerase I"/>
    <property type="evidence" value="ECO:0007669"/>
    <property type="project" value="TreeGrafter"/>
</dbReference>
<keyword evidence="3 5" id="KW-0804">Transcription</keyword>
<feature type="compositionally biased region" description="Basic and acidic residues" evidence="6">
    <location>
        <begin position="185"/>
        <end position="202"/>
    </location>
</feature>
<dbReference type="Proteomes" id="UP001153076">
    <property type="component" value="Unassembled WGS sequence"/>
</dbReference>
<reference evidence="7" key="1">
    <citation type="submission" date="2022-04" db="EMBL/GenBank/DDBJ databases">
        <title>Carnegiea gigantea Genome sequencing and assembly v2.</title>
        <authorList>
            <person name="Copetti D."/>
            <person name="Sanderson M.J."/>
            <person name="Burquez A."/>
            <person name="Wojciechowski M.F."/>
        </authorList>
    </citation>
    <scope>NUCLEOTIDE SEQUENCE</scope>
    <source>
        <strain evidence="7">SGP5-SGP5p</strain>
        <tissue evidence="7">Aerial part</tissue>
    </source>
</reference>
<comment type="caution">
    <text evidence="7">The sequence shown here is derived from an EMBL/GenBank/DDBJ whole genome shotgun (WGS) entry which is preliminary data.</text>
</comment>
<evidence type="ECO:0000256" key="6">
    <source>
        <dbReference type="SAM" id="MobiDB-lite"/>
    </source>
</evidence>
<dbReference type="PANTHER" id="PTHR12709:SF5">
    <property type="entry name" value="DNA-DIRECTED RNA POLYMERASE I SUBUNIT RPA43"/>
    <property type="match status" value="1"/>
</dbReference>
<dbReference type="SUPFAM" id="SSF50249">
    <property type="entry name" value="Nucleic acid-binding proteins"/>
    <property type="match status" value="1"/>
</dbReference>
<dbReference type="InterPro" id="IPR045113">
    <property type="entry name" value="Rpb7-like"/>
</dbReference>
<dbReference type="AlphaFoldDB" id="A0A9Q1KQR3"/>
<sequence length="245" mass="27461">MDALKVSEGKMVVYLHPSKTKVISESIKRELSSHLFKFSDTFDGVLLAYEVVEVPSKLAKILSGLDPYLAVRLKANLLLFAPKPDTFLEGKVVKIARESIHVVILGFSAAVITEEDIRDEFKFKIKNGQEIFRSTSQKRHVIKVGTMVRFLVKSFDEEILHVSGSLIPASTGSICWLSKNSEEASRNCRKQRESEGRREERSTGTVDGGALSDEYHVLKKPRKQKVHEGNTTKLDSGRAEMVVNQ</sequence>
<dbReference type="OrthoDB" id="10250504at2759"/>